<proteinExistence type="predicted"/>
<feature type="non-terminal residue" evidence="1">
    <location>
        <position position="247"/>
    </location>
</feature>
<protein>
    <submittedName>
        <fullName evidence="1">Uncharacterized protein</fullName>
    </submittedName>
</protein>
<reference evidence="1" key="1">
    <citation type="journal article" date="2014" name="Front. Microbiol.">
        <title>High frequency of phylogenetically diverse reductive dehalogenase-homologous genes in deep subseafloor sedimentary metagenomes.</title>
        <authorList>
            <person name="Kawai M."/>
            <person name="Futagami T."/>
            <person name="Toyoda A."/>
            <person name="Takaki Y."/>
            <person name="Nishi S."/>
            <person name="Hori S."/>
            <person name="Arai W."/>
            <person name="Tsubouchi T."/>
            <person name="Morono Y."/>
            <person name="Uchiyama I."/>
            <person name="Ito T."/>
            <person name="Fujiyama A."/>
            <person name="Inagaki F."/>
            <person name="Takami H."/>
        </authorList>
    </citation>
    <scope>NUCLEOTIDE SEQUENCE</scope>
    <source>
        <strain evidence="1">Expedition CK06-06</strain>
    </source>
</reference>
<accession>X1I9W6</accession>
<organism evidence="1">
    <name type="scientific">marine sediment metagenome</name>
    <dbReference type="NCBI Taxonomy" id="412755"/>
    <lineage>
        <taxon>unclassified sequences</taxon>
        <taxon>metagenomes</taxon>
        <taxon>ecological metagenomes</taxon>
    </lineage>
</organism>
<dbReference type="CDD" id="cd00064">
    <property type="entry name" value="FU"/>
    <property type="match status" value="1"/>
</dbReference>
<dbReference type="AlphaFoldDB" id="X1I9W6"/>
<dbReference type="EMBL" id="BARU01037950">
    <property type="protein sequence ID" value="GAH79216.1"/>
    <property type="molecule type" value="Genomic_DNA"/>
</dbReference>
<gene>
    <name evidence="1" type="ORF">S03H2_59042</name>
</gene>
<name>X1I9W6_9ZZZZ</name>
<comment type="caution">
    <text evidence="1">The sequence shown here is derived from an EMBL/GenBank/DDBJ whole genome shotgun (WGS) entry which is preliminary data.</text>
</comment>
<dbReference type="InterPro" id="IPR006212">
    <property type="entry name" value="Furin_repeat"/>
</dbReference>
<feature type="non-terminal residue" evidence="1">
    <location>
        <position position="1"/>
    </location>
</feature>
<sequence>VSDEPGHPAGPWITTHLEDVSPGVESVHVHYLQFGMYGAMTNVRLFASDGITEFNVFDHSFQIDTRPVNGDPDPPDKTLIIYPDSDSQAANIIKNKIANQPGVTLVPLNNAGSYDTNRQNLVLIGGWITNPFVAQHFPNLTSCEQLHDGKYFIGSIMGGQPRSIQAIFGCSGHQTLAVANSYPNYPPTCPEGQHLENGVCVDDDITCPPGQHLENGVCVDDNGNGDLSAEVILVDAITPTGRFTVYP</sequence>
<evidence type="ECO:0000313" key="1">
    <source>
        <dbReference type="EMBL" id="GAH79216.1"/>
    </source>
</evidence>